<protein>
    <submittedName>
        <fullName evidence="3">Uncharacterized protein</fullName>
    </submittedName>
</protein>
<dbReference type="HOGENOM" id="CLU_115791_1_0_9"/>
<organism evidence="3 4">
    <name type="scientific">[Clostridium] methylpentosum DSM 5476</name>
    <dbReference type="NCBI Taxonomy" id="537013"/>
    <lineage>
        <taxon>Bacteria</taxon>
        <taxon>Bacillati</taxon>
        <taxon>Bacillota</taxon>
        <taxon>Clostridia</taxon>
        <taxon>Eubacteriales</taxon>
        <taxon>Oscillospiraceae</taxon>
        <taxon>Oscillospiraceae incertae sedis</taxon>
    </lineage>
</organism>
<dbReference type="AlphaFoldDB" id="C0EEY5"/>
<dbReference type="InterPro" id="IPR026363">
    <property type="entry name" value="CxxC-x17-CxxC_dom"/>
</dbReference>
<comment type="caution">
    <text evidence="3">The sequence shown here is derived from an EMBL/GenBank/DDBJ whole genome shotgun (WGS) entry which is preliminary data.</text>
</comment>
<reference evidence="3 4" key="1">
    <citation type="submission" date="2009-01" db="EMBL/GenBank/DDBJ databases">
        <authorList>
            <person name="Fulton L."/>
            <person name="Clifton S."/>
            <person name="Fulton B."/>
            <person name="Xu J."/>
            <person name="Minx P."/>
            <person name="Pepin K.H."/>
            <person name="Johnson M."/>
            <person name="Bhonagiri V."/>
            <person name="Nash W.E."/>
            <person name="Mardis E.R."/>
            <person name="Wilson R.K."/>
        </authorList>
    </citation>
    <scope>NUCLEOTIDE SEQUENCE [LARGE SCALE GENOMIC DNA]</scope>
    <source>
        <strain evidence="3 4">DSM 5476</strain>
    </source>
</reference>
<dbReference type="InterPro" id="IPR025306">
    <property type="entry name" value="Zn-bnd_dom_prob"/>
</dbReference>
<dbReference type="Pfam" id="PF23477">
    <property type="entry name" value="zf_Tbcl_2"/>
    <property type="match status" value="1"/>
</dbReference>
<accession>C0EEY5</accession>
<dbReference type="STRING" id="537013.CLOSTMETH_02424"/>
<sequence>MYEDKTLKCKDCGNDFVFTAGEQEFYAEKGFVNEPQRCKECRDARKNATRGPREMFSATCANCGAEAKVPFQPRDDRPVYCSDCFAKMKESY</sequence>
<proteinExistence type="predicted"/>
<reference evidence="3 4" key="2">
    <citation type="submission" date="2009-02" db="EMBL/GenBank/DDBJ databases">
        <title>Draft genome sequence of Clostridium methylpentosum (DSM 5476).</title>
        <authorList>
            <person name="Sudarsanam P."/>
            <person name="Ley R."/>
            <person name="Guruge J."/>
            <person name="Turnbaugh P.J."/>
            <person name="Mahowald M."/>
            <person name="Liep D."/>
            <person name="Gordon J."/>
        </authorList>
    </citation>
    <scope>NUCLEOTIDE SEQUENCE [LARGE SCALE GENOMIC DNA]</scope>
    <source>
        <strain evidence="3 4">DSM 5476</strain>
    </source>
</reference>
<evidence type="ECO:0000313" key="3">
    <source>
        <dbReference type="EMBL" id="EEG29957.1"/>
    </source>
</evidence>
<dbReference type="EMBL" id="ACEC01000081">
    <property type="protein sequence ID" value="EEG29957.1"/>
    <property type="molecule type" value="Genomic_DNA"/>
</dbReference>
<keyword evidence="4" id="KW-1185">Reference proteome</keyword>
<evidence type="ECO:0000313" key="4">
    <source>
        <dbReference type="Proteomes" id="UP000003340"/>
    </source>
</evidence>
<dbReference type="NCBIfam" id="TIGR04272">
    <property type="entry name" value="cxxc_cxxc_Mbark"/>
    <property type="match status" value="1"/>
</dbReference>
<gene>
    <name evidence="3" type="ORF">CLOSTMETH_02424</name>
</gene>
<dbReference type="Pfam" id="PF13451">
    <property type="entry name" value="zf_Tbcl"/>
    <property type="match status" value="1"/>
</dbReference>
<feature type="domain" description="CxxC-x17-CxxC" evidence="2">
    <location>
        <begin position="53"/>
        <end position="89"/>
    </location>
</feature>
<evidence type="ECO:0000259" key="2">
    <source>
        <dbReference type="Pfam" id="PF23477"/>
    </source>
</evidence>
<dbReference type="eggNOG" id="COG1278">
    <property type="taxonomic scope" value="Bacteria"/>
</dbReference>
<feature type="domain" description="Probable zinc-binding" evidence="1">
    <location>
        <begin position="3"/>
        <end position="48"/>
    </location>
</feature>
<name>C0EEY5_9FIRM</name>
<dbReference type="Proteomes" id="UP000003340">
    <property type="component" value="Unassembled WGS sequence"/>
</dbReference>
<evidence type="ECO:0000259" key="1">
    <source>
        <dbReference type="Pfam" id="PF13451"/>
    </source>
</evidence>